<evidence type="ECO:0000313" key="2">
    <source>
        <dbReference type="EMBL" id="CAI5783584.1"/>
    </source>
</evidence>
<feature type="chain" id="PRO_5041288485" evidence="1">
    <location>
        <begin position="29"/>
        <end position="72"/>
    </location>
</feature>
<organism evidence="2 3">
    <name type="scientific">Podarcis lilfordi</name>
    <name type="common">Lilford's wall lizard</name>
    <dbReference type="NCBI Taxonomy" id="74358"/>
    <lineage>
        <taxon>Eukaryota</taxon>
        <taxon>Metazoa</taxon>
        <taxon>Chordata</taxon>
        <taxon>Craniata</taxon>
        <taxon>Vertebrata</taxon>
        <taxon>Euteleostomi</taxon>
        <taxon>Lepidosauria</taxon>
        <taxon>Squamata</taxon>
        <taxon>Bifurcata</taxon>
        <taxon>Unidentata</taxon>
        <taxon>Episquamata</taxon>
        <taxon>Laterata</taxon>
        <taxon>Lacertibaenia</taxon>
        <taxon>Lacertidae</taxon>
        <taxon>Podarcis</taxon>
    </lineage>
</organism>
<proteinExistence type="predicted"/>
<name>A0AA35KU84_9SAUR</name>
<reference evidence="2" key="1">
    <citation type="submission" date="2022-12" db="EMBL/GenBank/DDBJ databases">
        <authorList>
            <person name="Alioto T."/>
            <person name="Alioto T."/>
            <person name="Gomez Garrido J."/>
        </authorList>
    </citation>
    <scope>NUCLEOTIDE SEQUENCE</scope>
</reference>
<keyword evidence="3" id="KW-1185">Reference proteome</keyword>
<keyword evidence="1" id="KW-0732">Signal</keyword>
<accession>A0AA35KU84</accession>
<feature type="signal peptide" evidence="1">
    <location>
        <begin position="1"/>
        <end position="28"/>
    </location>
</feature>
<evidence type="ECO:0000256" key="1">
    <source>
        <dbReference type="SAM" id="SignalP"/>
    </source>
</evidence>
<evidence type="ECO:0000313" key="3">
    <source>
        <dbReference type="Proteomes" id="UP001178461"/>
    </source>
</evidence>
<dbReference type="Proteomes" id="UP001178461">
    <property type="component" value="Chromosome 9"/>
</dbReference>
<gene>
    <name evidence="2" type="ORF">PODLI_1B037763</name>
</gene>
<protein>
    <submittedName>
        <fullName evidence="2">Uncharacterized protein</fullName>
    </submittedName>
</protein>
<sequence length="72" mass="7908">MLKLPLNWEAKICEYLPLLVLLFAVPLAERTPGSGSMDGVLVTTSADSISPLRTDHNYVTEADEEAKSLWSC</sequence>
<dbReference type="AlphaFoldDB" id="A0AA35KU84"/>
<dbReference type="EMBL" id="OX395134">
    <property type="protein sequence ID" value="CAI5783584.1"/>
    <property type="molecule type" value="Genomic_DNA"/>
</dbReference>